<reference evidence="2 3" key="1">
    <citation type="submission" date="2018-09" db="EMBL/GenBank/DDBJ databases">
        <title>Bacillus saliacetes sp. nov., isolated from Thai shrimp paste (Ka-pi).</title>
        <authorList>
            <person name="Daroonpunt R."/>
            <person name="Tanasupawat S."/>
            <person name="Yiamsombut S."/>
        </authorList>
    </citation>
    <scope>NUCLEOTIDE SEQUENCE [LARGE SCALE GENOMIC DNA]</scope>
    <source>
        <strain evidence="2 3">SKP7-4</strain>
    </source>
</reference>
<sequence>MKEATILNFPEIKIDQNDFEVELGIEILENPTGFKDEREQAIKEGYQGVEGDLSDNETRLAELNKEINRLTNHSNGLDYIVAVGSGILAGLVDSLWVGEFSMERGKAWSNEKINNFVMKVAKSKGYEGERLDGAIRFLENKFHIPSDNIWKGEGAGISAKSHHLDDLAHHPTPLGLFFSILTQFTKRGYFQNSEGDFLPITIDDNGEGLIGSDIPSKIFAGTINWFFHLVSDMSGSNKTAGVGMGIPGPIVSLLKETSLIPGLNKSGLAKKIKELFVQEKFDLRSEMAVGYEIGRQAMPVIMNEIIVRAFYFIRRLVSEVKEKQSFKEIEWKKTVPWKNRTIVRMLTIATGTFTLVDLGDAAIRAGVKSAGNSAMFAKEFILRVNFVGVGRFAISVATDTSMGMKRSHLESERMAVLSERLHLMNAKVFYIQADTWMAAETTEKTINEAIDSMEQTARFSAEAWKANRSR</sequence>
<feature type="coiled-coil region" evidence="1">
    <location>
        <begin position="46"/>
        <end position="73"/>
    </location>
</feature>
<accession>A0A3A1QSH8</accession>
<keyword evidence="3" id="KW-1185">Reference proteome</keyword>
<comment type="caution">
    <text evidence="2">The sequence shown here is derived from an EMBL/GenBank/DDBJ whole genome shotgun (WGS) entry which is preliminary data.</text>
</comment>
<keyword evidence="1" id="KW-0175">Coiled coil</keyword>
<dbReference type="AlphaFoldDB" id="A0A3A1QSH8"/>
<organism evidence="2 3">
    <name type="scientific">Bacillus salacetis</name>
    <dbReference type="NCBI Taxonomy" id="2315464"/>
    <lineage>
        <taxon>Bacteria</taxon>
        <taxon>Bacillati</taxon>
        <taxon>Bacillota</taxon>
        <taxon>Bacilli</taxon>
        <taxon>Bacillales</taxon>
        <taxon>Bacillaceae</taxon>
        <taxon>Bacillus</taxon>
    </lineage>
</organism>
<evidence type="ECO:0000313" key="2">
    <source>
        <dbReference type="EMBL" id="RIW28678.1"/>
    </source>
</evidence>
<evidence type="ECO:0000256" key="1">
    <source>
        <dbReference type="SAM" id="Coils"/>
    </source>
</evidence>
<dbReference type="OrthoDB" id="1692525at2"/>
<dbReference type="EMBL" id="QXIR01000041">
    <property type="protein sequence ID" value="RIW28678.1"/>
    <property type="molecule type" value="Genomic_DNA"/>
</dbReference>
<evidence type="ECO:0000313" key="3">
    <source>
        <dbReference type="Proteomes" id="UP000265801"/>
    </source>
</evidence>
<protein>
    <submittedName>
        <fullName evidence="2">Uncharacterized protein</fullName>
    </submittedName>
</protein>
<dbReference type="Proteomes" id="UP000265801">
    <property type="component" value="Unassembled WGS sequence"/>
</dbReference>
<gene>
    <name evidence="2" type="ORF">D3H55_21115</name>
</gene>
<name>A0A3A1QSH8_9BACI</name>
<proteinExistence type="predicted"/>
<dbReference type="RefSeq" id="WP_119549292.1">
    <property type="nucleotide sequence ID" value="NZ_QXIR01000041.1"/>
</dbReference>